<dbReference type="InterPro" id="IPR027417">
    <property type="entry name" value="P-loop_NTPase"/>
</dbReference>
<sequence>MRIKSICIINFAGLKNKMIEFKEGFNLVYGENESGKSSIEKFIRIWLYGIKEELEDRKKYLPLSGEKISGQLVVEYDGREIIIDRIFGLDNKDDICEVIDASTGKKIKVKHLKEPGKSLLNISYSSYTKSLDIGQVHKNTFDFLYENNKYDKSELKDNKKNKLPSIEVLETMENECVKYRELLSLRNRKINDLEELKKINDEFNKDISLYKNIDSMGDNLLDRIYKLKNDQQEIEQEINKYKINYEFINKTKRELIKQDANIDCIEFIGKYRGEIENLLQSYKDGLKDLKYRLENQSKHKIDRNTKDINRKILLTNIELVVLCILFLLSVVMKYIPGSILCIVLFVFLIKRYFKYSLIIRKNKIAKKDIDLIQKAKKRVEDEEEEINIYIKETNCNSYEEFIEKLTKYDKYISYKHNYELVLKEKEAEFNEERINTLQHLFKENQDILKLFYDTLSCSNIDELLERIERYEKLKKDRFNIHKTIEETKKYLINIEINIKEIEKSLLDKKVVIEAEDFSIDNLIIKLKDLKKKVLLEESYDHIKLFIGDELNSKVLKRLNRLSSMKFDKIKIENGSGIEIYSCDRFYDLNKLSSSTINQIYLALSLSFSEMFFKNKNVPLLLDDTFAQYDDSKRKKALRLLVEENFKQIIFFTSQINDKNILDYINPYYEYIEI</sequence>
<evidence type="ECO:0000313" key="4">
    <source>
        <dbReference type="EMBL" id="PPV15132.1"/>
    </source>
</evidence>
<dbReference type="RefSeq" id="WP_043665728.1">
    <property type="nucleotide sequence ID" value="NZ_CANCWB010000004.1"/>
</dbReference>
<dbReference type="PANTHER" id="PTHR41259:SF1">
    <property type="entry name" value="DOUBLE-STRAND BREAK REPAIR RAD50 ATPASE, PUTATIVE-RELATED"/>
    <property type="match status" value="1"/>
</dbReference>
<comment type="caution">
    <text evidence="4">The sequence shown here is derived from an EMBL/GenBank/DDBJ whole genome shotgun (WGS) entry which is preliminary data.</text>
</comment>
<gene>
    <name evidence="4" type="ORF">AWN73_12710</name>
</gene>
<evidence type="ECO:0000259" key="3">
    <source>
        <dbReference type="Pfam" id="PF13476"/>
    </source>
</evidence>
<feature type="transmembrane region" description="Helical" evidence="2">
    <location>
        <begin position="334"/>
        <end position="353"/>
    </location>
</feature>
<protein>
    <recommendedName>
        <fullName evidence="3">Rad50/SbcC-type AAA domain-containing protein</fullName>
    </recommendedName>
</protein>
<dbReference type="Proteomes" id="UP000238081">
    <property type="component" value="Unassembled WGS sequence"/>
</dbReference>
<organism evidence="4 5">
    <name type="scientific">Clostridium butyricum</name>
    <dbReference type="NCBI Taxonomy" id="1492"/>
    <lineage>
        <taxon>Bacteria</taxon>
        <taxon>Bacillati</taxon>
        <taxon>Bacillota</taxon>
        <taxon>Clostridia</taxon>
        <taxon>Eubacteriales</taxon>
        <taxon>Clostridiaceae</taxon>
        <taxon>Clostridium</taxon>
    </lineage>
</organism>
<feature type="coiled-coil region" evidence="1">
    <location>
        <begin position="362"/>
        <end position="392"/>
    </location>
</feature>
<dbReference type="AlphaFoldDB" id="A0A2S7FBR8"/>
<keyword evidence="2" id="KW-1133">Transmembrane helix</keyword>
<keyword evidence="2" id="KW-0472">Membrane</keyword>
<evidence type="ECO:0000256" key="1">
    <source>
        <dbReference type="SAM" id="Coils"/>
    </source>
</evidence>
<feature type="coiled-coil region" evidence="1">
    <location>
        <begin position="186"/>
        <end position="258"/>
    </location>
</feature>
<proteinExistence type="predicted"/>
<dbReference type="Gene3D" id="3.40.50.300">
    <property type="entry name" value="P-loop containing nucleotide triphosphate hydrolases"/>
    <property type="match status" value="2"/>
</dbReference>
<reference evidence="4 5" key="1">
    <citation type="submission" date="2016-01" db="EMBL/GenBank/DDBJ databases">
        <title>Characterization of the Clostridium difficile lineages that are prevalent in Hong Kong and China.</title>
        <authorList>
            <person name="Kwok J.S.-L."/>
            <person name="Lam W.-Y."/>
            <person name="Ip M."/>
            <person name="Chan T.-F."/>
            <person name="Hawkey P.M."/>
            <person name="Tsui S.K.-W."/>
        </authorList>
    </citation>
    <scope>NUCLEOTIDE SEQUENCE [LARGE SCALE GENOMIC DNA]</scope>
    <source>
        <strain evidence="4 5">300064</strain>
    </source>
</reference>
<accession>A0A2S7FBR8</accession>
<dbReference type="Pfam" id="PF13476">
    <property type="entry name" value="AAA_23"/>
    <property type="match status" value="1"/>
</dbReference>
<dbReference type="GO" id="GO:0006302">
    <property type="term" value="P:double-strand break repair"/>
    <property type="evidence" value="ECO:0007669"/>
    <property type="project" value="InterPro"/>
</dbReference>
<dbReference type="SUPFAM" id="SSF52540">
    <property type="entry name" value="P-loop containing nucleoside triphosphate hydrolases"/>
    <property type="match status" value="1"/>
</dbReference>
<keyword evidence="1" id="KW-0175">Coiled coil</keyword>
<feature type="domain" description="Rad50/SbcC-type AAA" evidence="3">
    <location>
        <begin position="7"/>
        <end position="238"/>
    </location>
</feature>
<dbReference type="EMBL" id="LRDH01000102">
    <property type="protein sequence ID" value="PPV15132.1"/>
    <property type="molecule type" value="Genomic_DNA"/>
</dbReference>
<evidence type="ECO:0000313" key="5">
    <source>
        <dbReference type="Proteomes" id="UP000238081"/>
    </source>
</evidence>
<dbReference type="GO" id="GO:0016887">
    <property type="term" value="F:ATP hydrolysis activity"/>
    <property type="evidence" value="ECO:0007669"/>
    <property type="project" value="InterPro"/>
</dbReference>
<feature type="transmembrane region" description="Helical" evidence="2">
    <location>
        <begin position="312"/>
        <end position="328"/>
    </location>
</feature>
<keyword evidence="2" id="KW-0812">Transmembrane</keyword>
<dbReference type="PANTHER" id="PTHR41259">
    <property type="entry name" value="DOUBLE-STRAND BREAK REPAIR RAD50 ATPASE, PUTATIVE-RELATED"/>
    <property type="match status" value="1"/>
</dbReference>
<dbReference type="InterPro" id="IPR038729">
    <property type="entry name" value="Rad50/SbcC_AAA"/>
</dbReference>
<evidence type="ECO:0000256" key="2">
    <source>
        <dbReference type="SAM" id="Phobius"/>
    </source>
</evidence>
<name>A0A2S7FBR8_CLOBU</name>